<keyword evidence="2" id="KW-1185">Reference proteome</keyword>
<name>A0ACC1QQC5_9HYPO</name>
<reference evidence="1" key="1">
    <citation type="submission" date="2022-07" db="EMBL/GenBank/DDBJ databases">
        <title>Genome Sequence of Lecanicillium saksenae.</title>
        <authorList>
            <person name="Buettner E."/>
        </authorList>
    </citation>
    <scope>NUCLEOTIDE SEQUENCE</scope>
    <source>
        <strain evidence="1">VT-O1</strain>
    </source>
</reference>
<comment type="caution">
    <text evidence="1">The sequence shown here is derived from an EMBL/GenBank/DDBJ whole genome shotgun (WGS) entry which is preliminary data.</text>
</comment>
<dbReference type="Proteomes" id="UP001148737">
    <property type="component" value="Unassembled WGS sequence"/>
</dbReference>
<proteinExistence type="predicted"/>
<protein>
    <submittedName>
        <fullName evidence="1">Uncharacterized protein</fullName>
    </submittedName>
</protein>
<evidence type="ECO:0000313" key="1">
    <source>
        <dbReference type="EMBL" id="KAJ3483351.1"/>
    </source>
</evidence>
<accession>A0ACC1QQC5</accession>
<gene>
    <name evidence="1" type="ORF">NLG97_g7325</name>
</gene>
<organism evidence="1 2">
    <name type="scientific">Lecanicillium saksenae</name>
    <dbReference type="NCBI Taxonomy" id="468837"/>
    <lineage>
        <taxon>Eukaryota</taxon>
        <taxon>Fungi</taxon>
        <taxon>Dikarya</taxon>
        <taxon>Ascomycota</taxon>
        <taxon>Pezizomycotina</taxon>
        <taxon>Sordariomycetes</taxon>
        <taxon>Hypocreomycetidae</taxon>
        <taxon>Hypocreales</taxon>
        <taxon>Cordycipitaceae</taxon>
        <taxon>Lecanicillium</taxon>
    </lineage>
</organism>
<dbReference type="EMBL" id="JANAKD010001105">
    <property type="protein sequence ID" value="KAJ3483351.1"/>
    <property type="molecule type" value="Genomic_DNA"/>
</dbReference>
<sequence>MKFQHLAALITATAPSLPVIEEKRGYAEPEGAAEWPSFPVIGEEKRGYAEPEGATEWPSLPVIGEE</sequence>
<evidence type="ECO:0000313" key="2">
    <source>
        <dbReference type="Proteomes" id="UP001148737"/>
    </source>
</evidence>